<sequence length="226" mass="23966">MQGMTEKKIPSAWPLYAAAAAFLILCAVLPVYRLWALAAALAGAAVAGVLTAKLVKPRVVLVPTVYETGQKELDEMLARAQRDLQALHALGERIADEGLQADIRRMETAGNAILQQVAQAPEKGRSVRKFAAYYLPTSVKVLTQYAQMTSSGASGEHAKSVAQEVKQNATIIAQAFEAQLDALFAGVALDVSTDLDVLEAMAKGDGLHVADGAGQDEQPKGPQLEL</sequence>
<proteinExistence type="predicted"/>
<evidence type="ECO:0000313" key="2">
    <source>
        <dbReference type="EMBL" id="HJB39233.1"/>
    </source>
</evidence>
<keyword evidence="1" id="KW-0472">Membrane</keyword>
<reference evidence="2" key="1">
    <citation type="journal article" date="2021" name="PeerJ">
        <title>Extensive microbial diversity within the chicken gut microbiome revealed by metagenomics and culture.</title>
        <authorList>
            <person name="Gilroy R."/>
            <person name="Ravi A."/>
            <person name="Getino M."/>
            <person name="Pursley I."/>
            <person name="Horton D.L."/>
            <person name="Alikhan N.F."/>
            <person name="Baker D."/>
            <person name="Gharbi K."/>
            <person name="Hall N."/>
            <person name="Watson M."/>
            <person name="Adriaenssens E.M."/>
            <person name="Foster-Nyarko E."/>
            <person name="Jarju S."/>
            <person name="Secka A."/>
            <person name="Antonio M."/>
            <person name="Oren A."/>
            <person name="Chaudhuri R.R."/>
            <person name="La Ragione R."/>
            <person name="Hildebrand F."/>
            <person name="Pallen M.J."/>
        </authorList>
    </citation>
    <scope>NUCLEOTIDE SEQUENCE</scope>
    <source>
        <strain evidence="2">ChiBcec8-14828</strain>
    </source>
</reference>
<accession>A0A9D2M2N4</accession>
<gene>
    <name evidence="2" type="ORF">H9943_02420</name>
</gene>
<keyword evidence="1" id="KW-1133">Transmembrane helix</keyword>
<evidence type="ECO:0000313" key="3">
    <source>
        <dbReference type="Proteomes" id="UP000824209"/>
    </source>
</evidence>
<reference evidence="2" key="2">
    <citation type="submission" date="2021-04" db="EMBL/GenBank/DDBJ databases">
        <authorList>
            <person name="Gilroy R."/>
        </authorList>
    </citation>
    <scope>NUCLEOTIDE SEQUENCE</scope>
    <source>
        <strain evidence="2">ChiBcec8-14828</strain>
    </source>
</reference>
<dbReference type="InterPro" id="IPR018770">
    <property type="entry name" value="ChloroindolylP_hydrolase"/>
</dbReference>
<protein>
    <submittedName>
        <fullName evidence="2">5-bromo-4-chloroindolyl phosphate hydrolysis family protein</fullName>
    </submittedName>
</protein>
<keyword evidence="1" id="KW-0812">Transmembrane</keyword>
<name>A0A9D2M2N4_9FIRM</name>
<dbReference type="Pfam" id="PF10112">
    <property type="entry name" value="Halogen_Hydrol"/>
    <property type="match status" value="1"/>
</dbReference>
<feature type="transmembrane region" description="Helical" evidence="1">
    <location>
        <begin position="12"/>
        <end position="31"/>
    </location>
</feature>
<organism evidence="2 3">
    <name type="scientific">Candidatus Ruthenibacterium avium</name>
    <dbReference type="NCBI Taxonomy" id="2838751"/>
    <lineage>
        <taxon>Bacteria</taxon>
        <taxon>Bacillati</taxon>
        <taxon>Bacillota</taxon>
        <taxon>Clostridia</taxon>
        <taxon>Eubacteriales</taxon>
        <taxon>Oscillospiraceae</taxon>
        <taxon>Ruthenibacterium</taxon>
    </lineage>
</organism>
<dbReference type="AlphaFoldDB" id="A0A9D2M2N4"/>
<comment type="caution">
    <text evidence="2">The sequence shown here is derived from an EMBL/GenBank/DDBJ whole genome shotgun (WGS) entry which is preliminary data.</text>
</comment>
<dbReference type="EMBL" id="DWYA01000026">
    <property type="protein sequence ID" value="HJB39233.1"/>
    <property type="molecule type" value="Genomic_DNA"/>
</dbReference>
<evidence type="ECO:0000256" key="1">
    <source>
        <dbReference type="SAM" id="Phobius"/>
    </source>
</evidence>
<dbReference type="Proteomes" id="UP000824209">
    <property type="component" value="Unassembled WGS sequence"/>
</dbReference>